<dbReference type="InParanoid" id="A0A2S8SU12"/>
<dbReference type="EMBL" id="NIGF01000006">
    <property type="protein sequence ID" value="PQV64293.1"/>
    <property type="molecule type" value="Genomic_DNA"/>
</dbReference>
<keyword evidence="1" id="KW-0472">Membrane</keyword>
<evidence type="ECO:0000313" key="3">
    <source>
        <dbReference type="EMBL" id="PQV64293.1"/>
    </source>
</evidence>
<organism evidence="3 4">
    <name type="scientific">Abditibacterium utsteinense</name>
    <dbReference type="NCBI Taxonomy" id="1960156"/>
    <lineage>
        <taxon>Bacteria</taxon>
        <taxon>Pseudomonadati</taxon>
        <taxon>Abditibacteriota</taxon>
        <taxon>Abditibacteriia</taxon>
        <taxon>Abditibacteriales</taxon>
        <taxon>Abditibacteriaceae</taxon>
        <taxon>Abditibacterium</taxon>
    </lineage>
</organism>
<dbReference type="InterPro" id="IPR003734">
    <property type="entry name" value="DUF155"/>
</dbReference>
<keyword evidence="4" id="KW-1185">Reference proteome</keyword>
<dbReference type="PANTHER" id="PTHR16255:SF1">
    <property type="entry name" value="REQUIRED FOR MEIOTIC NUCLEAR DIVISION PROTEIN 1 HOMOLOG"/>
    <property type="match status" value="1"/>
</dbReference>
<reference evidence="3 4" key="1">
    <citation type="journal article" date="2018" name="Syst. Appl. Microbiol.">
        <title>Abditibacterium utsteinense sp. nov., the first cultivated member of candidate phylum FBP, isolated from ice-free Antarctic soil samples.</title>
        <authorList>
            <person name="Tahon G."/>
            <person name="Tytgat B."/>
            <person name="Lebbe L."/>
            <person name="Carlier A."/>
            <person name="Willems A."/>
        </authorList>
    </citation>
    <scope>NUCLEOTIDE SEQUENCE [LARGE SCALE GENOMIC DNA]</scope>
    <source>
        <strain evidence="3 4">LMG 29911</strain>
    </source>
</reference>
<dbReference type="Proteomes" id="UP000237684">
    <property type="component" value="Unassembled WGS sequence"/>
</dbReference>
<sequence>MFEGKNLLQARAHLMGERLDLKALENAAALGEGPLLITAGSEGAAVLFRYGAVVLFGLSPLEEAAFLSQLNPLVREAFENPEHESATLELCADRDRLEKGIVKMRFFDVPRLQIVADVLAKSVVLAHYESTTDAIFEGIEPFAQSLRARGAIKRGDRELLSTIGDMLLIEHRTVGIAQIGDKPEVLWEHPELERLYARLEDEFEVAERQAALGRKLEVISRTAETVLNLLQHQGGLRVEWYIVALIVFEIALSLFDLFFRR</sequence>
<evidence type="ECO:0000259" key="2">
    <source>
        <dbReference type="Pfam" id="PF02582"/>
    </source>
</evidence>
<dbReference type="Pfam" id="PF02582">
    <property type="entry name" value="DUF155"/>
    <property type="match status" value="1"/>
</dbReference>
<accession>A0A2S8SU12</accession>
<gene>
    <name evidence="3" type="ORF">B1R32_106139</name>
</gene>
<comment type="caution">
    <text evidence="3">The sequence shown here is derived from an EMBL/GenBank/DDBJ whole genome shotgun (WGS) entry which is preliminary data.</text>
</comment>
<keyword evidence="1" id="KW-0812">Transmembrane</keyword>
<evidence type="ECO:0000313" key="4">
    <source>
        <dbReference type="Proteomes" id="UP000237684"/>
    </source>
</evidence>
<dbReference type="AlphaFoldDB" id="A0A2S8SU12"/>
<evidence type="ECO:0000256" key="1">
    <source>
        <dbReference type="SAM" id="Phobius"/>
    </source>
</evidence>
<proteinExistence type="predicted"/>
<dbReference type="RefSeq" id="WP_105483426.1">
    <property type="nucleotide sequence ID" value="NZ_NIGF01000006.1"/>
</dbReference>
<name>A0A2S8SU12_9BACT</name>
<protein>
    <recommendedName>
        <fullName evidence="2">DUF155 domain-containing protein</fullName>
    </recommendedName>
</protein>
<keyword evidence="1" id="KW-1133">Transmembrane helix</keyword>
<dbReference type="InterPro" id="IPR051624">
    <property type="entry name" value="RMD1/Sad1-interacting"/>
</dbReference>
<feature type="transmembrane region" description="Helical" evidence="1">
    <location>
        <begin position="240"/>
        <end position="259"/>
    </location>
</feature>
<dbReference type="OrthoDB" id="529323at2"/>
<dbReference type="PANTHER" id="PTHR16255">
    <property type="entry name" value="REQUIRED FOR MEIOTIC NUCLEAR DIVISION PROTEIN 1 HOMOLOG"/>
    <property type="match status" value="1"/>
</dbReference>
<feature type="domain" description="DUF155" evidence="2">
    <location>
        <begin position="46"/>
        <end position="212"/>
    </location>
</feature>